<protein>
    <submittedName>
        <fullName evidence="2">Uncharacterized protein</fullName>
    </submittedName>
</protein>
<dbReference type="InterPro" id="IPR029063">
    <property type="entry name" value="SAM-dependent_MTases_sf"/>
</dbReference>
<dbReference type="Gene3D" id="3.40.50.150">
    <property type="entry name" value="Vaccinia Virus protein VP39"/>
    <property type="match status" value="1"/>
</dbReference>
<comment type="caution">
    <text evidence="2">The sequence shown here is derived from an EMBL/GenBank/DDBJ whole genome shotgun (WGS) entry which is preliminary data.</text>
</comment>
<evidence type="ECO:0000256" key="1">
    <source>
        <dbReference type="ARBA" id="ARBA00038158"/>
    </source>
</evidence>
<dbReference type="PANTHER" id="PTHR43591:SF24">
    <property type="entry name" value="2-METHOXY-6-POLYPRENYL-1,4-BENZOQUINOL METHYLASE, MITOCHONDRIAL"/>
    <property type="match status" value="1"/>
</dbReference>
<dbReference type="AlphaFoldDB" id="A0AAJ0FS74"/>
<dbReference type="CDD" id="cd02440">
    <property type="entry name" value="AdoMet_MTases"/>
    <property type="match status" value="1"/>
</dbReference>
<accession>A0AAJ0FS74</accession>
<organism evidence="2 3">
    <name type="scientific">Conoideocrella luteorostrata</name>
    <dbReference type="NCBI Taxonomy" id="1105319"/>
    <lineage>
        <taxon>Eukaryota</taxon>
        <taxon>Fungi</taxon>
        <taxon>Dikarya</taxon>
        <taxon>Ascomycota</taxon>
        <taxon>Pezizomycotina</taxon>
        <taxon>Sordariomycetes</taxon>
        <taxon>Hypocreomycetidae</taxon>
        <taxon>Hypocreales</taxon>
        <taxon>Clavicipitaceae</taxon>
        <taxon>Conoideocrella</taxon>
    </lineage>
</organism>
<dbReference type="GO" id="GO:0008168">
    <property type="term" value="F:methyltransferase activity"/>
    <property type="evidence" value="ECO:0007669"/>
    <property type="project" value="TreeGrafter"/>
</dbReference>
<dbReference type="PANTHER" id="PTHR43591">
    <property type="entry name" value="METHYLTRANSFERASE"/>
    <property type="match status" value="1"/>
</dbReference>
<evidence type="ECO:0000313" key="2">
    <source>
        <dbReference type="EMBL" id="KAK2589589.1"/>
    </source>
</evidence>
<dbReference type="Proteomes" id="UP001251528">
    <property type="component" value="Unassembled WGS sequence"/>
</dbReference>
<evidence type="ECO:0000313" key="3">
    <source>
        <dbReference type="Proteomes" id="UP001251528"/>
    </source>
</evidence>
<comment type="similarity">
    <text evidence="1">Belongs to the methyltransferase superfamily. LaeA methyltransferase family.</text>
</comment>
<keyword evidence="3" id="KW-1185">Reference proteome</keyword>
<reference evidence="2" key="1">
    <citation type="submission" date="2023-06" db="EMBL/GenBank/DDBJ databases">
        <title>Conoideocrella luteorostrata (Hypocreales: Clavicipitaceae), a potential biocontrol fungus for elongate hemlock scale in United States Christmas tree production areas.</title>
        <authorList>
            <person name="Barrett H."/>
            <person name="Lovett B."/>
            <person name="Macias A.M."/>
            <person name="Stajich J.E."/>
            <person name="Kasson M.T."/>
        </authorList>
    </citation>
    <scope>NUCLEOTIDE SEQUENCE</scope>
    <source>
        <strain evidence="2">ARSEF 14590</strain>
    </source>
</reference>
<proteinExistence type="inferred from homology"/>
<sequence>MRYREENGRTYHAFRAGSMQKRSHSPRQAAIFIVGATNIATTKDTFYQTMRHATKALLMLWFRLIPSQVTGVDLSPIQPSVVPPNVSFYVDDIEDEWTFSLNFDFIYSRMLTASISDWPEFIQQSYSTSHLNPGGWMEIADILLEFRSDDGTIPPDCAASKWGDLMLEAAARLNRPLDSCKRLQQQMQDAGFTNIVETIYKWPSNPWPRDRKFKEMGKWDAKLGKNEKNWDRADILG</sequence>
<name>A0AAJ0FS74_9HYPO</name>
<dbReference type="EMBL" id="JASWJB010000611">
    <property type="protein sequence ID" value="KAK2589589.1"/>
    <property type="molecule type" value="Genomic_DNA"/>
</dbReference>
<dbReference type="Pfam" id="PF13489">
    <property type="entry name" value="Methyltransf_23"/>
    <property type="match status" value="1"/>
</dbReference>
<gene>
    <name evidence="2" type="ORF">QQS21_012732</name>
</gene>
<dbReference type="SUPFAM" id="SSF53335">
    <property type="entry name" value="S-adenosyl-L-methionine-dependent methyltransferases"/>
    <property type="match status" value="1"/>
</dbReference>